<proteinExistence type="predicted"/>
<accession>A0A3D3R389</accession>
<dbReference type="AlphaFoldDB" id="A0A3D3R389"/>
<organism evidence="1 2">
    <name type="scientific">Gimesia maris</name>
    <dbReference type="NCBI Taxonomy" id="122"/>
    <lineage>
        <taxon>Bacteria</taxon>
        <taxon>Pseudomonadati</taxon>
        <taxon>Planctomycetota</taxon>
        <taxon>Planctomycetia</taxon>
        <taxon>Planctomycetales</taxon>
        <taxon>Planctomycetaceae</taxon>
        <taxon>Gimesia</taxon>
    </lineage>
</organism>
<name>A0A3D3R389_9PLAN</name>
<dbReference type="EMBL" id="DQAY01000036">
    <property type="protein sequence ID" value="HCO22562.1"/>
    <property type="molecule type" value="Genomic_DNA"/>
</dbReference>
<gene>
    <name evidence="1" type="ORF">DIT97_05675</name>
</gene>
<comment type="caution">
    <text evidence="1">The sequence shown here is derived from an EMBL/GenBank/DDBJ whole genome shotgun (WGS) entry which is preliminary data.</text>
</comment>
<sequence>MEKSIVYKILTIMFLIMMPETLALAEEYPHSFFHASQQGNNKVETYHIFIWANPKATEGTIFKATRMNFKEWGLKAGVVNASCLDEGIDQFTIEWNNGEKEVGRYHLGKYKILSHSSDELAIGTTQKWEHQSVPFDLKLKMKVWMSIHEVKPLPKTKSRKRKSFQILRLQDPSVKKNL</sequence>
<protein>
    <submittedName>
        <fullName evidence="1">Uncharacterized protein</fullName>
    </submittedName>
</protein>
<reference evidence="1 2" key="1">
    <citation type="journal article" date="2018" name="Nat. Biotechnol.">
        <title>A standardized bacterial taxonomy based on genome phylogeny substantially revises the tree of life.</title>
        <authorList>
            <person name="Parks D.H."/>
            <person name="Chuvochina M."/>
            <person name="Waite D.W."/>
            <person name="Rinke C."/>
            <person name="Skarshewski A."/>
            <person name="Chaumeil P.A."/>
            <person name="Hugenholtz P."/>
        </authorList>
    </citation>
    <scope>NUCLEOTIDE SEQUENCE [LARGE SCALE GENOMIC DNA]</scope>
    <source>
        <strain evidence="1">UBA9375</strain>
    </source>
</reference>
<evidence type="ECO:0000313" key="2">
    <source>
        <dbReference type="Proteomes" id="UP000263642"/>
    </source>
</evidence>
<evidence type="ECO:0000313" key="1">
    <source>
        <dbReference type="EMBL" id="HCO22562.1"/>
    </source>
</evidence>
<dbReference type="Proteomes" id="UP000263642">
    <property type="component" value="Unassembled WGS sequence"/>
</dbReference>